<dbReference type="EMBL" id="JAWDIP010000003">
    <property type="protein sequence ID" value="MDY0395542.1"/>
    <property type="molecule type" value="Genomic_DNA"/>
</dbReference>
<dbReference type="PANTHER" id="PTHR43553">
    <property type="entry name" value="HEAVY METAL TRANSPORTER"/>
    <property type="match status" value="1"/>
</dbReference>
<name>A0ABU5CA57_9BACI</name>
<evidence type="ECO:0000256" key="2">
    <source>
        <dbReference type="ARBA" id="ARBA00022448"/>
    </source>
</evidence>
<evidence type="ECO:0000256" key="1">
    <source>
        <dbReference type="ARBA" id="ARBA00005417"/>
    </source>
</evidence>
<protein>
    <submittedName>
        <fullName evidence="6">ATP-binding cassette domain-containing protein</fullName>
    </submittedName>
</protein>
<feature type="domain" description="ABC transporter" evidence="5">
    <location>
        <begin position="8"/>
        <end position="40"/>
    </location>
</feature>
<keyword evidence="3" id="KW-0547">Nucleotide-binding</keyword>
<evidence type="ECO:0000259" key="5">
    <source>
        <dbReference type="Pfam" id="PF00005"/>
    </source>
</evidence>
<organism evidence="6 7">
    <name type="scientific">Tigheibacillus halophilus</name>
    <dbReference type="NCBI Taxonomy" id="361280"/>
    <lineage>
        <taxon>Bacteria</taxon>
        <taxon>Bacillati</taxon>
        <taxon>Bacillota</taxon>
        <taxon>Bacilli</taxon>
        <taxon>Bacillales</taxon>
        <taxon>Bacillaceae</taxon>
        <taxon>Tigheibacillus</taxon>
    </lineage>
</organism>
<dbReference type="Proteomes" id="UP001281447">
    <property type="component" value="Unassembled WGS sequence"/>
</dbReference>
<dbReference type="InterPro" id="IPR003439">
    <property type="entry name" value="ABC_transporter-like_ATP-bd"/>
</dbReference>
<accession>A0ABU5CA57</accession>
<reference evidence="6 7" key="1">
    <citation type="submission" date="2023-10" db="EMBL/GenBank/DDBJ databases">
        <title>Virgibacillus halophilus 5B73C genome.</title>
        <authorList>
            <person name="Miliotis G."/>
            <person name="Sengupta P."/>
            <person name="Hameed A."/>
            <person name="Chuvochina M."/>
            <person name="Mcdonagh F."/>
            <person name="Simpson A.C."/>
            <person name="Singh N.K."/>
            <person name="Rekha P.D."/>
            <person name="Raman K."/>
            <person name="Hugenholtz P."/>
            <person name="Venkateswaran K."/>
        </authorList>
    </citation>
    <scope>NUCLEOTIDE SEQUENCE [LARGE SCALE GENOMIC DNA]</scope>
    <source>
        <strain evidence="6 7">5B73C</strain>
    </source>
</reference>
<evidence type="ECO:0000256" key="4">
    <source>
        <dbReference type="ARBA" id="ARBA00022840"/>
    </source>
</evidence>
<keyword evidence="7" id="KW-1185">Reference proteome</keyword>
<evidence type="ECO:0000256" key="3">
    <source>
        <dbReference type="ARBA" id="ARBA00022741"/>
    </source>
</evidence>
<evidence type="ECO:0000313" key="7">
    <source>
        <dbReference type="Proteomes" id="UP001281447"/>
    </source>
</evidence>
<dbReference type="InterPro" id="IPR027417">
    <property type="entry name" value="P-loop_NTPase"/>
</dbReference>
<dbReference type="SUPFAM" id="SSF52540">
    <property type="entry name" value="P-loop containing nucleoside triphosphate hydrolases"/>
    <property type="match status" value="1"/>
</dbReference>
<keyword evidence="4 6" id="KW-0067">ATP-binding</keyword>
<gene>
    <name evidence="6" type="ORF">RWE15_15290</name>
</gene>
<dbReference type="Pfam" id="PF00005">
    <property type="entry name" value="ABC_tran"/>
    <property type="match status" value="1"/>
</dbReference>
<dbReference type="InterPro" id="IPR050095">
    <property type="entry name" value="ECF_ABC_transporter_ATP-bd"/>
</dbReference>
<proteinExistence type="inferred from homology"/>
<comment type="caution">
    <text evidence="6">The sequence shown here is derived from an EMBL/GenBank/DDBJ whole genome shotgun (WGS) entry which is preliminary data.</text>
</comment>
<evidence type="ECO:0000313" key="6">
    <source>
        <dbReference type="EMBL" id="MDY0395542.1"/>
    </source>
</evidence>
<keyword evidence="2" id="KW-0813">Transport</keyword>
<dbReference type="GO" id="GO:0005524">
    <property type="term" value="F:ATP binding"/>
    <property type="evidence" value="ECO:0007669"/>
    <property type="project" value="UniProtKB-KW"/>
</dbReference>
<dbReference type="Gene3D" id="3.40.50.300">
    <property type="entry name" value="P-loop containing nucleotide triphosphate hydrolases"/>
    <property type="match status" value="1"/>
</dbReference>
<sequence>MSAYKTSTIASLSGGQKQKLALACILAMEPALLVLDEPTANLDPVATNEVLQIIKKLQQKTNCSLIVIEHHLDGWTDIASRCVLLNKSGTIFFDGNLKDAVLTHHRQLKEEGIWLPKITQYFIQHAQEHLDCLPFTLEDFAAQAAPIQLPLPEINMVQHHMASEVLLSAKDLSWSVKQKQIVQHASLSIREGGVYRCHRSQWQWKNLTFPDHCWYPETIIRRNIRWGKALKKLENNKSSGTYRLCFSKS</sequence>
<dbReference type="PANTHER" id="PTHR43553:SF21">
    <property type="entry name" value="ABC TRANSPORTER ATP-BINDING PROTEIN MA_1418-RELATED"/>
    <property type="match status" value="1"/>
</dbReference>
<comment type="similarity">
    <text evidence="1">Belongs to the ABC transporter superfamily.</text>
</comment>